<sequence length="351" mass="38668">MASPQPPQYRVRDGDTAVDRDAVLAVWRGNLGQDARMAAKYDWFYRDAPAGAPLLQLLMHAGTASPVGVCAAGRRRMLRDGDTLRAGVLVDLAVTPEHRTLGPALILQQGLFAAGQRELDLLYGFPNPKAAPVFKRIGYRLLAEMVRHVRVVRHAPYLQRRFAKLPGIAAAPLGALIDLGHRLRDAWRHPRARRLRARWQTQAPDIDALWQASPKPAALTAQRDAAHLRWRFDAAPAVDGIAPFRHLLLCEAEVAAAWFATRTDGHTLHVHDFWSRDGAEPAPDIVCALLRAARAQGHAAVSIELATSEARLRPWHALGFEARSRRPVFGLIRGASDAPADLHLTSADEDE</sequence>
<dbReference type="Proteomes" id="UP001499959">
    <property type="component" value="Unassembled WGS sequence"/>
</dbReference>
<evidence type="ECO:0000313" key="1">
    <source>
        <dbReference type="EMBL" id="GAA4801925.1"/>
    </source>
</evidence>
<evidence type="ECO:0008006" key="3">
    <source>
        <dbReference type="Google" id="ProtNLM"/>
    </source>
</evidence>
<dbReference type="Gene3D" id="3.40.630.30">
    <property type="match status" value="1"/>
</dbReference>
<protein>
    <recommendedName>
        <fullName evidence="3">GNAT family N-acetyltransferase</fullName>
    </recommendedName>
</protein>
<accession>A0ABP9BXD3</accession>
<dbReference type="InterPro" id="IPR016181">
    <property type="entry name" value="Acyl_CoA_acyltransferase"/>
</dbReference>
<proteinExistence type="predicted"/>
<evidence type="ECO:0000313" key="2">
    <source>
        <dbReference type="Proteomes" id="UP001499959"/>
    </source>
</evidence>
<dbReference type="RefSeq" id="WP_345304225.1">
    <property type="nucleotide sequence ID" value="NZ_BAABJE010000017.1"/>
</dbReference>
<gene>
    <name evidence="1" type="ORF">GCM10023307_30650</name>
</gene>
<reference evidence="2" key="1">
    <citation type="journal article" date="2019" name="Int. J. Syst. Evol. Microbiol.">
        <title>The Global Catalogue of Microorganisms (GCM) 10K type strain sequencing project: providing services to taxonomists for standard genome sequencing and annotation.</title>
        <authorList>
            <consortium name="The Broad Institute Genomics Platform"/>
            <consortium name="The Broad Institute Genome Sequencing Center for Infectious Disease"/>
            <person name="Wu L."/>
            <person name="Ma J."/>
        </authorList>
    </citation>
    <scope>NUCLEOTIDE SEQUENCE [LARGE SCALE GENOMIC DNA]</scope>
    <source>
        <strain evidence="2">JCM 18204</strain>
    </source>
</reference>
<keyword evidence="2" id="KW-1185">Reference proteome</keyword>
<organism evidence="1 2">
    <name type="scientific">Lysobacter hankyongensis</name>
    <dbReference type="NCBI Taxonomy" id="1176535"/>
    <lineage>
        <taxon>Bacteria</taxon>
        <taxon>Pseudomonadati</taxon>
        <taxon>Pseudomonadota</taxon>
        <taxon>Gammaproteobacteria</taxon>
        <taxon>Lysobacterales</taxon>
        <taxon>Lysobacteraceae</taxon>
        <taxon>Lysobacter</taxon>
    </lineage>
</organism>
<name>A0ABP9BXD3_9GAMM</name>
<comment type="caution">
    <text evidence="1">The sequence shown here is derived from an EMBL/GenBank/DDBJ whole genome shotgun (WGS) entry which is preliminary data.</text>
</comment>
<dbReference type="EMBL" id="BAABJE010000017">
    <property type="protein sequence ID" value="GAA4801925.1"/>
    <property type="molecule type" value="Genomic_DNA"/>
</dbReference>
<dbReference type="SUPFAM" id="SSF55729">
    <property type="entry name" value="Acyl-CoA N-acyltransferases (Nat)"/>
    <property type="match status" value="1"/>
</dbReference>